<sequence>MIVLLCYGLEVIAQQNVAVNYKRKADSSFLKGNIKDAEKWYHQVVEIRRQQKKFAEFAFALTDLAALELTKGNTLKAVQLGRSALSLLPKFQNDTIEFRIVSYLSIFYDGLYKRDSADYFADKADALIEKSKLVQTRDEALYHFLDRGLRALHENDFKLADTYFQKTLSISSRVSTFDVGVLYNNMALSLFYQKKYDASLKYYQLALSSRINSNAERIWLNLAECYLALQNFQAAFKIINVSWKKYKLNQVGGKVSANQLFEQRYWRALGIYYKAISQLPKALHCFHLSLNISKKNNPKGIETADILGQMAQLYTIQNQPKKALAFYQKSLEAGHRHSISDDFYQNPDLNNILIEREFFLSLLGKASAFSQLHNQTHQEKDLKAALDTYQLAIQLADKMRLSYQSPEAKLFFTENSYSVYEHAIQVAHEMYKRTHKPLYQNLIYDFYEKSRAATLSDITREADIKPKTIPAKLLAKEKRLFQQIASLKAIIQQIDSLNTKKYKAQLLDKELELELLTERFEREFPAYFQLKYATQSFNKNYIRQKLLSNDAALVEYFLTPTQLYILVLTREHSQVIVQGVDSSFRKSVLQFRTLLSQNPGSKMYEGEQSSANLYTNLITPIIPLISSKKRLVIVRDTELNYLPFEVLAAKPDDYLLKKYAISYAYSVSLLLDTLKTKSYPSRLSIAPFTGSAPNNGAFRDNPLVPLPASEREVKQIGGDVYLAKDATKKHFLEQYRNHGIIHFATHALTNDNDPMRSFIAFYPDSNEYRLFTNELYDLNLNHTQLVVLSACETGAGKLHRGEGVMSLARAFAYAGTRSVVTTLWNANDDVTAYISTKLHVYLNQGLTIDQALQRAKLDFLSSHLARRYDHPYYWANLILIGRTNPIESSVTNHFQWFVVLCILIGLASGYYLWRKQKN</sequence>
<keyword evidence="4" id="KW-1185">Reference proteome</keyword>
<protein>
    <submittedName>
        <fullName evidence="3">CHAT domain-containing protein</fullName>
    </submittedName>
</protein>
<dbReference type="PANTHER" id="PTHR10098">
    <property type="entry name" value="RAPSYN-RELATED"/>
    <property type="match status" value="1"/>
</dbReference>
<dbReference type="EMBL" id="JACIBY010000023">
    <property type="protein sequence ID" value="MBB3841953.1"/>
    <property type="molecule type" value="Genomic_DNA"/>
</dbReference>
<gene>
    <name evidence="3" type="ORF">FHS57_005982</name>
</gene>
<dbReference type="Proteomes" id="UP000541352">
    <property type="component" value="Unassembled WGS sequence"/>
</dbReference>
<dbReference type="PANTHER" id="PTHR10098:SF108">
    <property type="entry name" value="TETRATRICOPEPTIDE REPEAT PROTEIN 28"/>
    <property type="match status" value="1"/>
</dbReference>
<comment type="caution">
    <text evidence="3">The sequence shown here is derived from an EMBL/GenBank/DDBJ whole genome shotgun (WGS) entry which is preliminary data.</text>
</comment>
<organism evidence="3 4">
    <name type="scientific">Runella defluvii</name>
    <dbReference type="NCBI Taxonomy" id="370973"/>
    <lineage>
        <taxon>Bacteria</taxon>
        <taxon>Pseudomonadati</taxon>
        <taxon>Bacteroidota</taxon>
        <taxon>Cytophagia</taxon>
        <taxon>Cytophagales</taxon>
        <taxon>Spirosomataceae</taxon>
        <taxon>Runella</taxon>
    </lineage>
</organism>
<name>A0A7W5ZQT6_9BACT</name>
<dbReference type="InterPro" id="IPR019734">
    <property type="entry name" value="TPR_rpt"/>
</dbReference>
<proteinExistence type="predicted"/>
<feature type="transmembrane region" description="Helical" evidence="1">
    <location>
        <begin position="894"/>
        <end position="913"/>
    </location>
</feature>
<accession>A0A7W5ZQT6</accession>
<evidence type="ECO:0000259" key="2">
    <source>
        <dbReference type="Pfam" id="PF12770"/>
    </source>
</evidence>
<evidence type="ECO:0000313" key="4">
    <source>
        <dbReference type="Proteomes" id="UP000541352"/>
    </source>
</evidence>
<dbReference type="Pfam" id="PF12770">
    <property type="entry name" value="CHAT"/>
    <property type="match status" value="1"/>
</dbReference>
<dbReference type="Pfam" id="PF13424">
    <property type="entry name" value="TPR_12"/>
    <property type="match status" value="1"/>
</dbReference>
<dbReference type="RefSeq" id="WP_183979969.1">
    <property type="nucleotide sequence ID" value="NZ_JACIBY010000023.1"/>
</dbReference>
<reference evidence="3 4" key="1">
    <citation type="submission" date="2020-08" db="EMBL/GenBank/DDBJ databases">
        <title>Genomic Encyclopedia of Type Strains, Phase IV (KMG-IV): sequencing the most valuable type-strain genomes for metagenomic binning, comparative biology and taxonomic classification.</title>
        <authorList>
            <person name="Goeker M."/>
        </authorList>
    </citation>
    <scope>NUCLEOTIDE SEQUENCE [LARGE SCALE GENOMIC DNA]</scope>
    <source>
        <strain evidence="3 4">DSM 17976</strain>
    </source>
</reference>
<keyword evidence="1" id="KW-0812">Transmembrane</keyword>
<keyword evidence="1" id="KW-1133">Transmembrane helix</keyword>
<dbReference type="SUPFAM" id="SSF48452">
    <property type="entry name" value="TPR-like"/>
    <property type="match status" value="2"/>
</dbReference>
<dbReference type="AlphaFoldDB" id="A0A7W5ZQT6"/>
<dbReference type="InterPro" id="IPR011990">
    <property type="entry name" value="TPR-like_helical_dom_sf"/>
</dbReference>
<evidence type="ECO:0000313" key="3">
    <source>
        <dbReference type="EMBL" id="MBB3841953.1"/>
    </source>
</evidence>
<dbReference type="InterPro" id="IPR024983">
    <property type="entry name" value="CHAT_dom"/>
</dbReference>
<feature type="domain" description="CHAT" evidence="2">
    <location>
        <begin position="609"/>
        <end position="882"/>
    </location>
</feature>
<evidence type="ECO:0000256" key="1">
    <source>
        <dbReference type="SAM" id="Phobius"/>
    </source>
</evidence>
<keyword evidence="1" id="KW-0472">Membrane</keyword>
<dbReference type="Gene3D" id="1.25.40.10">
    <property type="entry name" value="Tetratricopeptide repeat domain"/>
    <property type="match status" value="3"/>
</dbReference>
<dbReference type="SMART" id="SM00028">
    <property type="entry name" value="TPR"/>
    <property type="match status" value="7"/>
</dbReference>
<dbReference type="Pfam" id="PF13374">
    <property type="entry name" value="TPR_10"/>
    <property type="match status" value="1"/>
</dbReference>